<organism evidence="1 2">
    <name type="scientific">Haematospirillum jordaniae</name>
    <dbReference type="NCBI Taxonomy" id="1549855"/>
    <lineage>
        <taxon>Bacteria</taxon>
        <taxon>Pseudomonadati</taxon>
        <taxon>Pseudomonadota</taxon>
        <taxon>Alphaproteobacteria</taxon>
        <taxon>Rhodospirillales</taxon>
        <taxon>Novispirillaceae</taxon>
        <taxon>Haematospirillum</taxon>
    </lineage>
</organism>
<dbReference type="OrthoDB" id="8410638at2"/>
<keyword evidence="2" id="KW-1185">Reference proteome</keyword>
<protein>
    <submittedName>
        <fullName evidence="1">DNA-packaging protein</fullName>
    </submittedName>
</protein>
<dbReference type="Gene3D" id="1.10.10.10">
    <property type="entry name" value="Winged helix-like DNA-binding domain superfamily/Winged helix DNA-binding domain"/>
    <property type="match status" value="1"/>
</dbReference>
<dbReference type="RefSeq" id="WP_066134984.1">
    <property type="nucleotide sequence ID" value="NZ_CP014525.1"/>
</dbReference>
<dbReference type="Pfam" id="PF07471">
    <property type="entry name" value="Phage_Nu1"/>
    <property type="match status" value="1"/>
</dbReference>
<dbReference type="InterPro" id="IPR010906">
    <property type="entry name" value="Phage_lambda_Nu1_terminase-ssu"/>
</dbReference>
<dbReference type="GeneID" id="53316816"/>
<accession>A0A143DFM3</accession>
<dbReference type="AlphaFoldDB" id="A0A143DFM3"/>
<name>A0A143DFM3_9PROT</name>
<gene>
    <name evidence="1" type="ORF">AY555_06560</name>
</gene>
<dbReference type="SUPFAM" id="SSF46955">
    <property type="entry name" value="Putative DNA-binding domain"/>
    <property type="match status" value="1"/>
</dbReference>
<evidence type="ECO:0000313" key="2">
    <source>
        <dbReference type="Proteomes" id="UP000076066"/>
    </source>
</evidence>
<proteinExistence type="predicted"/>
<sequence length="173" mass="18660">MSGRKGAGQEVNRTAIAQVFGVALPTIDQWVQVGCPFVCRGGKGKAWIFNTADVAAWREDRIRQEAVSSAPADEQELKLRQLLAVTRKAELALLRESGELAPLSQVEKAIATAFAEVRANLRNIPGRVVARLIGETDAARLKAALLDEIDAALETLASTPLISEADLELEEES</sequence>
<dbReference type="STRING" id="1549855.AY555_06560"/>
<dbReference type="KEGG" id="hjo:AY555_06560"/>
<dbReference type="InterPro" id="IPR009061">
    <property type="entry name" value="DNA-bd_dom_put_sf"/>
</dbReference>
<dbReference type="InterPro" id="IPR036388">
    <property type="entry name" value="WH-like_DNA-bd_sf"/>
</dbReference>
<dbReference type="Proteomes" id="UP000076066">
    <property type="component" value="Chromosome"/>
</dbReference>
<reference evidence="1 2" key="1">
    <citation type="submission" date="2016-02" db="EMBL/GenBank/DDBJ databases">
        <title>Complete Genome of H5569, the type strain of the newly described species Haematospirillium jordaniae.</title>
        <authorList>
            <person name="Nicholson A.C."/>
            <person name="Humrighouse B.W."/>
            <person name="Loparov V."/>
            <person name="McQuiston J.R."/>
        </authorList>
    </citation>
    <scope>NUCLEOTIDE SEQUENCE [LARGE SCALE GENOMIC DNA]</scope>
    <source>
        <strain evidence="1 2">H5569</strain>
    </source>
</reference>
<dbReference type="EMBL" id="CP014525">
    <property type="protein sequence ID" value="AMW34898.1"/>
    <property type="molecule type" value="Genomic_DNA"/>
</dbReference>
<evidence type="ECO:0000313" key="1">
    <source>
        <dbReference type="EMBL" id="AMW34898.1"/>
    </source>
</evidence>